<dbReference type="EnsemblMetazoa" id="CPIJ017059-RA">
    <property type="protein sequence ID" value="CPIJ017059-PA"/>
    <property type="gene ID" value="CPIJ017059"/>
</dbReference>
<name>B0XC90_CULQU</name>
<proteinExistence type="predicted"/>
<gene>
    <name evidence="3" type="primary">6050702</name>
    <name evidence="2" type="ORF">CpipJ_CPIJ017059</name>
</gene>
<keyword evidence="4" id="KW-1185">Reference proteome</keyword>
<reference evidence="2" key="1">
    <citation type="submission" date="2007-03" db="EMBL/GenBank/DDBJ databases">
        <title>Annotation of Culex pipiens quinquefasciatus.</title>
        <authorList>
            <consortium name="The Broad Institute Genome Sequencing Platform"/>
            <person name="Atkinson P.W."/>
            <person name="Hemingway J."/>
            <person name="Christensen B.M."/>
            <person name="Higgs S."/>
            <person name="Kodira C."/>
            <person name="Hannick L."/>
            <person name="Megy K."/>
            <person name="O'Leary S."/>
            <person name="Pearson M."/>
            <person name="Haas B.J."/>
            <person name="Mauceli E."/>
            <person name="Wortman J.R."/>
            <person name="Lee N.H."/>
            <person name="Guigo R."/>
            <person name="Stanke M."/>
            <person name="Alvarado L."/>
            <person name="Amedeo P."/>
            <person name="Antoine C.H."/>
            <person name="Arensburger P."/>
            <person name="Bidwell S.L."/>
            <person name="Crawford M."/>
            <person name="Camaro F."/>
            <person name="Devon K."/>
            <person name="Engels R."/>
            <person name="Hammond M."/>
            <person name="Howarth C."/>
            <person name="Koehrsen M."/>
            <person name="Lawson D."/>
            <person name="Montgomery P."/>
            <person name="Nene V."/>
            <person name="Nusbaum C."/>
            <person name="Puiu D."/>
            <person name="Romero-Severson J."/>
            <person name="Severson D.W."/>
            <person name="Shumway M."/>
            <person name="Sisk P."/>
            <person name="Stolte C."/>
            <person name="Zeng Q."/>
            <person name="Eisenstadt E."/>
            <person name="Fraser-Liggett C."/>
            <person name="Strausberg R."/>
            <person name="Galagan J."/>
            <person name="Birren B."/>
            <person name="Collins F.H."/>
        </authorList>
    </citation>
    <scope>NUCLEOTIDE SEQUENCE [LARGE SCALE GENOMIC DNA]</scope>
    <source>
        <strain evidence="2">JHB</strain>
    </source>
</reference>
<dbReference type="VEuPathDB" id="VectorBase:CPIJ017059"/>
<dbReference type="KEGG" id="cqu:CpipJ_CPIJ017059"/>
<evidence type="ECO:0000313" key="4">
    <source>
        <dbReference type="Proteomes" id="UP000002320"/>
    </source>
</evidence>
<protein>
    <submittedName>
        <fullName evidence="2 3">Ribosomal protein S8</fullName>
    </submittedName>
</protein>
<evidence type="ECO:0000313" key="2">
    <source>
        <dbReference type="EMBL" id="EDS44696.1"/>
    </source>
</evidence>
<sequence>MSTGRDSYHKMRATSDKNAAIRKKRKNELGNWPPTSRLAPAVSTVCETEVKI</sequence>
<evidence type="ECO:0000256" key="1">
    <source>
        <dbReference type="SAM" id="MobiDB-lite"/>
    </source>
</evidence>
<evidence type="ECO:0000313" key="3">
    <source>
        <dbReference type="EnsemblMetazoa" id="CPIJ017059-PA"/>
    </source>
</evidence>
<dbReference type="HOGENOM" id="CLU_3089305_0_0_1"/>
<keyword evidence="2" id="KW-0689">Ribosomal protein</keyword>
<dbReference type="Proteomes" id="UP000002320">
    <property type="component" value="Unassembled WGS sequence"/>
</dbReference>
<keyword evidence="2" id="KW-0687">Ribonucleoprotein</keyword>
<feature type="region of interest" description="Disordered" evidence="1">
    <location>
        <begin position="1"/>
        <end position="21"/>
    </location>
</feature>
<dbReference type="AlphaFoldDB" id="B0XC90"/>
<organism>
    <name type="scientific">Culex quinquefasciatus</name>
    <name type="common">Southern house mosquito</name>
    <name type="synonym">Culex pungens</name>
    <dbReference type="NCBI Taxonomy" id="7176"/>
    <lineage>
        <taxon>Eukaryota</taxon>
        <taxon>Metazoa</taxon>
        <taxon>Ecdysozoa</taxon>
        <taxon>Arthropoda</taxon>
        <taxon>Hexapoda</taxon>
        <taxon>Insecta</taxon>
        <taxon>Pterygota</taxon>
        <taxon>Neoptera</taxon>
        <taxon>Endopterygota</taxon>
        <taxon>Diptera</taxon>
        <taxon>Nematocera</taxon>
        <taxon>Culicoidea</taxon>
        <taxon>Culicidae</taxon>
        <taxon>Culicinae</taxon>
        <taxon>Culicini</taxon>
        <taxon>Culex</taxon>
        <taxon>Culex</taxon>
    </lineage>
</organism>
<dbReference type="InParanoid" id="B0XC90"/>
<dbReference type="GO" id="GO:0005840">
    <property type="term" value="C:ribosome"/>
    <property type="evidence" value="ECO:0007669"/>
    <property type="project" value="UniProtKB-KW"/>
</dbReference>
<accession>B0XC90</accession>
<reference evidence="3" key="2">
    <citation type="submission" date="2021-02" db="UniProtKB">
        <authorList>
            <consortium name="EnsemblMetazoa"/>
        </authorList>
    </citation>
    <scope>IDENTIFICATION</scope>
    <source>
        <strain evidence="3">JHB</strain>
    </source>
</reference>
<dbReference type="EMBL" id="DS232679">
    <property type="protein sequence ID" value="EDS44696.1"/>
    <property type="molecule type" value="Genomic_DNA"/>
</dbReference>
<feature type="compositionally biased region" description="Basic and acidic residues" evidence="1">
    <location>
        <begin position="1"/>
        <end position="15"/>
    </location>
</feature>